<reference evidence="2 3" key="1">
    <citation type="submission" date="2015-09" db="EMBL/GenBank/DDBJ databases">
        <authorList>
            <consortium name="Pathogen Informatics"/>
        </authorList>
    </citation>
    <scope>NUCLEOTIDE SEQUENCE [LARGE SCALE GENOMIC DNA]</scope>
    <source>
        <strain evidence="2 3">2789STDY5834928</strain>
    </source>
</reference>
<proteinExistence type="predicted"/>
<dbReference type="EMBL" id="CZBY01000013">
    <property type="protein sequence ID" value="CUQ88273.1"/>
    <property type="molecule type" value="Genomic_DNA"/>
</dbReference>
<organism evidence="2 3">
    <name type="scientific">[Eubacterium] siraeum</name>
    <dbReference type="NCBI Taxonomy" id="39492"/>
    <lineage>
        <taxon>Bacteria</taxon>
        <taxon>Bacillati</taxon>
        <taxon>Bacillota</taxon>
        <taxon>Clostridia</taxon>
        <taxon>Eubacteriales</taxon>
        <taxon>Oscillospiraceae</taxon>
        <taxon>Oscillospiraceae incertae sedis</taxon>
    </lineage>
</organism>
<dbReference type="Proteomes" id="UP000095662">
    <property type="component" value="Unassembled WGS sequence"/>
</dbReference>
<evidence type="ECO:0000313" key="2">
    <source>
        <dbReference type="EMBL" id="CUQ88273.1"/>
    </source>
</evidence>
<evidence type="ECO:0000259" key="1">
    <source>
        <dbReference type="Pfam" id="PF02464"/>
    </source>
</evidence>
<dbReference type="STRING" id="39492.ERS852540_01687"/>
<dbReference type="Gene3D" id="3.90.950.20">
    <property type="entry name" value="CinA-like"/>
    <property type="match status" value="1"/>
</dbReference>
<dbReference type="OrthoDB" id="9801454at2"/>
<protein>
    <submittedName>
        <fullName evidence="2">Competence damage-inducible protein A</fullName>
    </submittedName>
</protein>
<dbReference type="NCBIfam" id="TIGR00199">
    <property type="entry name" value="PncC_domain"/>
    <property type="match status" value="1"/>
</dbReference>
<dbReference type="AlphaFoldDB" id="A0A174ZLJ4"/>
<dbReference type="Pfam" id="PF02464">
    <property type="entry name" value="CinA"/>
    <property type="match status" value="1"/>
</dbReference>
<dbReference type="SUPFAM" id="SSF142433">
    <property type="entry name" value="CinA-like"/>
    <property type="match status" value="1"/>
</dbReference>
<accession>A0A174ZLJ4</accession>
<evidence type="ECO:0000313" key="3">
    <source>
        <dbReference type="Proteomes" id="UP000095662"/>
    </source>
</evidence>
<gene>
    <name evidence="2" type="primary">ygaD</name>
    <name evidence="2" type="ORF">ERS852540_01687</name>
</gene>
<feature type="domain" description="CinA C-terminal" evidence="1">
    <location>
        <begin position="13"/>
        <end position="170"/>
    </location>
</feature>
<name>A0A174ZLJ4_9FIRM</name>
<sequence>MSRIGELQLDIDKTAGNVVQLLVGKGKKIACAESCTGGLISAAITSVSGSSAVMDMSICTYAVSAKERFIGVPAAIIDKYGVVSAETAMAMAEGVRKTAGSDIGISVTGIAGPTGAEPGKPVGTVYIGLSVAGNTQARLVFTDPTLAKGENTREYIRKNTVLTALQWVAENI</sequence>
<dbReference type="InterPro" id="IPR036653">
    <property type="entry name" value="CinA-like_C"/>
</dbReference>
<dbReference type="InterPro" id="IPR008136">
    <property type="entry name" value="CinA_C"/>
</dbReference>